<accession>A0A0F9IGB4</accession>
<name>A0A0F9IGB4_9ZZZZ</name>
<evidence type="ECO:0000313" key="1">
    <source>
        <dbReference type="EMBL" id="KKM26616.1"/>
    </source>
</evidence>
<proteinExistence type="predicted"/>
<protein>
    <submittedName>
        <fullName evidence="1">Uncharacterized protein</fullName>
    </submittedName>
</protein>
<reference evidence="1" key="1">
    <citation type="journal article" date="2015" name="Nature">
        <title>Complex archaea that bridge the gap between prokaryotes and eukaryotes.</title>
        <authorList>
            <person name="Spang A."/>
            <person name="Saw J.H."/>
            <person name="Jorgensen S.L."/>
            <person name="Zaremba-Niedzwiedzka K."/>
            <person name="Martijn J."/>
            <person name="Lind A.E."/>
            <person name="van Eijk R."/>
            <person name="Schleper C."/>
            <person name="Guy L."/>
            <person name="Ettema T.J."/>
        </authorList>
    </citation>
    <scope>NUCLEOTIDE SEQUENCE</scope>
</reference>
<comment type="caution">
    <text evidence="1">The sequence shown here is derived from an EMBL/GenBank/DDBJ whole genome shotgun (WGS) entry which is preliminary data.</text>
</comment>
<sequence length="112" mass="12547">MAITYEVNSTTINAGIQATWPPIATGQNADATQKINTTWYEHLWRCEFMEMAEWEVLEPLKGSAFAELKTTDQDTPNSGNTYSTGRVMDVTGRQVGRRMVNVIVNFLVEVTS</sequence>
<organism evidence="1">
    <name type="scientific">marine sediment metagenome</name>
    <dbReference type="NCBI Taxonomy" id="412755"/>
    <lineage>
        <taxon>unclassified sequences</taxon>
        <taxon>metagenomes</taxon>
        <taxon>ecological metagenomes</taxon>
    </lineage>
</organism>
<gene>
    <name evidence="1" type="ORF">LCGC14_1583000</name>
</gene>
<dbReference type="AlphaFoldDB" id="A0A0F9IGB4"/>
<dbReference type="EMBL" id="LAZR01012478">
    <property type="protein sequence ID" value="KKM26616.1"/>
    <property type="molecule type" value="Genomic_DNA"/>
</dbReference>